<evidence type="ECO:0000313" key="4">
    <source>
        <dbReference type="Proteomes" id="UP001300745"/>
    </source>
</evidence>
<evidence type="ECO:0000313" key="3">
    <source>
        <dbReference type="EMBL" id="MCX2936474.1"/>
    </source>
</evidence>
<dbReference type="Pfam" id="PF01796">
    <property type="entry name" value="OB_ChsH2_C"/>
    <property type="match status" value="1"/>
</dbReference>
<gene>
    <name evidence="3" type="ORF">ORI27_07180</name>
</gene>
<evidence type="ECO:0000259" key="2">
    <source>
        <dbReference type="Pfam" id="PF12172"/>
    </source>
</evidence>
<dbReference type="EMBL" id="JAPJDO010000004">
    <property type="protein sequence ID" value="MCX2936474.1"/>
    <property type="molecule type" value="Genomic_DNA"/>
</dbReference>
<organism evidence="3 4">
    <name type="scientific">Mycobacterium pinniadriaticum</name>
    <dbReference type="NCBI Taxonomy" id="2994102"/>
    <lineage>
        <taxon>Bacteria</taxon>
        <taxon>Bacillati</taxon>
        <taxon>Actinomycetota</taxon>
        <taxon>Actinomycetes</taxon>
        <taxon>Mycobacteriales</taxon>
        <taxon>Mycobacteriaceae</taxon>
        <taxon>Mycobacterium</taxon>
    </lineage>
</organism>
<dbReference type="Pfam" id="PF12172">
    <property type="entry name" value="zf-ChsH2"/>
    <property type="match status" value="1"/>
</dbReference>
<comment type="caution">
    <text evidence="3">The sequence shown here is derived from an EMBL/GenBank/DDBJ whole genome shotgun (WGS) entry which is preliminary data.</text>
</comment>
<name>A0ABT3SBF1_9MYCO</name>
<dbReference type="InterPro" id="IPR052513">
    <property type="entry name" value="Thioester_dehydratase-like"/>
</dbReference>
<dbReference type="InterPro" id="IPR002878">
    <property type="entry name" value="ChsH2_C"/>
</dbReference>
<dbReference type="Proteomes" id="UP001300745">
    <property type="component" value="Unassembled WGS sequence"/>
</dbReference>
<keyword evidence="4" id="KW-1185">Reference proteome</keyword>
<dbReference type="PANTHER" id="PTHR34075:SF5">
    <property type="entry name" value="BLR3430 PROTEIN"/>
    <property type="match status" value="1"/>
</dbReference>
<evidence type="ECO:0000259" key="1">
    <source>
        <dbReference type="Pfam" id="PF01796"/>
    </source>
</evidence>
<protein>
    <submittedName>
        <fullName evidence="3">OB-fold domain-containing protein</fullName>
    </submittedName>
</protein>
<sequence length="135" mass="14581">MPTQLPIVDYLVLDDEPHLRAHCCDKCQALYFDRRNACAGCGGTSFGWRDLSNTGELRAFTIVHRAAPSVKTPYVSAVVALDDGGMVKANLVDVAADPADIDPVRAVELTTWVVDTDDDGVEAVAFGYRPQGDAR</sequence>
<feature type="domain" description="ChsH2 rubredoxin-like zinc ribbon" evidence="2">
    <location>
        <begin position="15"/>
        <end position="46"/>
    </location>
</feature>
<reference evidence="3 4" key="1">
    <citation type="submission" date="2022-11" db="EMBL/GenBank/DDBJ databases">
        <title>Mycobacterium sp. nov.</title>
        <authorList>
            <person name="Papic B."/>
            <person name="Spicic S."/>
            <person name="Duvnjak S."/>
        </authorList>
    </citation>
    <scope>NUCLEOTIDE SEQUENCE [LARGE SCALE GENOMIC DNA]</scope>
    <source>
        <strain evidence="3 4">CVI_P4</strain>
    </source>
</reference>
<proteinExistence type="predicted"/>
<dbReference type="InterPro" id="IPR012340">
    <property type="entry name" value="NA-bd_OB-fold"/>
</dbReference>
<dbReference type="InterPro" id="IPR022002">
    <property type="entry name" value="ChsH2_Znr"/>
</dbReference>
<feature type="domain" description="ChsH2 C-terminal OB-fold" evidence="1">
    <location>
        <begin position="48"/>
        <end position="106"/>
    </location>
</feature>
<dbReference type="RefSeq" id="WP_265995764.1">
    <property type="nucleotide sequence ID" value="NZ_JAPJDN010000004.1"/>
</dbReference>
<dbReference type="SUPFAM" id="SSF50249">
    <property type="entry name" value="Nucleic acid-binding proteins"/>
    <property type="match status" value="1"/>
</dbReference>
<dbReference type="PANTHER" id="PTHR34075">
    <property type="entry name" value="BLR3430 PROTEIN"/>
    <property type="match status" value="1"/>
</dbReference>
<accession>A0ABT3SBF1</accession>